<evidence type="ECO:0000256" key="2">
    <source>
        <dbReference type="ARBA" id="ARBA00023157"/>
    </source>
</evidence>
<evidence type="ECO:0000313" key="3">
    <source>
        <dbReference type="EMBL" id="THV66091.1"/>
    </source>
</evidence>
<dbReference type="EMBL" id="QZAF01000567">
    <property type="protein sequence ID" value="THV66091.1"/>
    <property type="molecule type" value="Genomic_DNA"/>
</dbReference>
<accession>A0A4S8S781</accession>
<dbReference type="PANTHER" id="PTHR42341">
    <property type="entry name" value="HYDROPHOBIN"/>
    <property type="match status" value="1"/>
</dbReference>
<dbReference type="GO" id="GO:0005576">
    <property type="term" value="C:extracellular region"/>
    <property type="evidence" value="ECO:0007669"/>
    <property type="project" value="InterPro"/>
</dbReference>
<name>A0A4S8S781_AURPU</name>
<comment type="caution">
    <text evidence="3">The sequence shown here is derived from an EMBL/GenBank/DDBJ whole genome shotgun (WGS) entry which is preliminary data.</text>
</comment>
<protein>
    <recommendedName>
        <fullName evidence="5">Hydrophobin</fullName>
    </recommendedName>
</protein>
<reference evidence="3 4" key="1">
    <citation type="submission" date="2018-10" db="EMBL/GenBank/DDBJ databases">
        <title>Fifty Aureobasidium pullulans genomes reveal a recombining polyextremotolerant generalist.</title>
        <authorList>
            <person name="Gostincar C."/>
            <person name="Turk M."/>
            <person name="Zajc J."/>
            <person name="Gunde-Cimerman N."/>
        </authorList>
    </citation>
    <scope>NUCLEOTIDE SEQUENCE [LARGE SCALE GENOMIC DNA]</scope>
    <source>
        <strain evidence="3 4">EXF-11900</strain>
    </source>
</reference>
<dbReference type="Pfam" id="PF06766">
    <property type="entry name" value="Hydrophobin_2"/>
    <property type="match status" value="1"/>
</dbReference>
<keyword evidence="2" id="KW-1015">Disulfide bond</keyword>
<evidence type="ECO:0000313" key="4">
    <source>
        <dbReference type="Proteomes" id="UP000304951"/>
    </source>
</evidence>
<sequence>MPIVQKFCLDHYHLFLPSTIFSPNIKSFNMLAATIITAFIGSSIVAAAPADVSARQLTICSGTYSNAQCCATDVLGLADLNCANPPTTPTSQEDFIDICATEGQQARCCALPILGQALLCDSPLG</sequence>
<dbReference type="Proteomes" id="UP000304951">
    <property type="component" value="Unassembled WGS sequence"/>
</dbReference>
<proteinExistence type="inferred from homology"/>
<gene>
    <name evidence="3" type="ORF">D6D28_08619</name>
</gene>
<evidence type="ECO:0008006" key="5">
    <source>
        <dbReference type="Google" id="ProtNLM"/>
    </source>
</evidence>
<dbReference type="InterPro" id="IPR010636">
    <property type="entry name" value="Class_II_hydrophobin"/>
</dbReference>
<dbReference type="Gene3D" id="3.20.120.10">
    <property type="entry name" value="Hydrophobin"/>
    <property type="match status" value="1"/>
</dbReference>
<dbReference type="CDD" id="cd23508">
    <property type="entry name" value="hydrophobin_II"/>
    <property type="match status" value="1"/>
</dbReference>
<dbReference type="InterPro" id="IPR036686">
    <property type="entry name" value="Class_II_Hydrophobin_sf"/>
</dbReference>
<dbReference type="AlphaFoldDB" id="A0A4S8S781"/>
<dbReference type="SUPFAM" id="SSF101751">
    <property type="entry name" value="Hydrophobin II, HfbII"/>
    <property type="match status" value="1"/>
</dbReference>
<comment type="similarity">
    <text evidence="1">Belongs to the cerato-ulmin hydrophobin family.</text>
</comment>
<evidence type="ECO:0000256" key="1">
    <source>
        <dbReference type="ARBA" id="ARBA00009576"/>
    </source>
</evidence>
<dbReference type="PANTHER" id="PTHR42341:SF1">
    <property type="entry name" value="HYDROPHOBIN"/>
    <property type="match status" value="1"/>
</dbReference>
<organism evidence="3 4">
    <name type="scientific">Aureobasidium pullulans</name>
    <name type="common">Black yeast</name>
    <name type="synonym">Pullularia pullulans</name>
    <dbReference type="NCBI Taxonomy" id="5580"/>
    <lineage>
        <taxon>Eukaryota</taxon>
        <taxon>Fungi</taxon>
        <taxon>Dikarya</taxon>
        <taxon>Ascomycota</taxon>
        <taxon>Pezizomycotina</taxon>
        <taxon>Dothideomycetes</taxon>
        <taxon>Dothideomycetidae</taxon>
        <taxon>Dothideales</taxon>
        <taxon>Saccotheciaceae</taxon>
        <taxon>Aureobasidium</taxon>
    </lineage>
</organism>